<dbReference type="SUPFAM" id="SSF52833">
    <property type="entry name" value="Thioredoxin-like"/>
    <property type="match status" value="1"/>
</dbReference>
<gene>
    <name evidence="4" type="ORF">LITE_LOCUS4549</name>
</gene>
<feature type="chain" id="PRO_5043505237" description="Thioredoxin domain-containing protein" evidence="2">
    <location>
        <begin position="25"/>
        <end position="298"/>
    </location>
</feature>
<name>A0AAV0HHY6_9ROSI</name>
<dbReference type="Gene3D" id="3.40.30.10">
    <property type="entry name" value="Glutaredoxin"/>
    <property type="match status" value="1"/>
</dbReference>
<feature type="domain" description="Thioredoxin" evidence="3">
    <location>
        <begin position="38"/>
        <end position="157"/>
    </location>
</feature>
<proteinExistence type="predicted"/>
<evidence type="ECO:0000259" key="3">
    <source>
        <dbReference type="PROSITE" id="PS51352"/>
    </source>
</evidence>
<feature type="transmembrane region" description="Helical" evidence="1">
    <location>
        <begin position="198"/>
        <end position="215"/>
    </location>
</feature>
<dbReference type="InterPro" id="IPR036249">
    <property type="entry name" value="Thioredoxin-like_sf"/>
</dbReference>
<dbReference type="InterPro" id="IPR013766">
    <property type="entry name" value="Thioredoxin_domain"/>
</dbReference>
<evidence type="ECO:0000313" key="5">
    <source>
        <dbReference type="Proteomes" id="UP001154282"/>
    </source>
</evidence>
<organism evidence="4 5">
    <name type="scientific">Linum tenue</name>
    <dbReference type="NCBI Taxonomy" id="586396"/>
    <lineage>
        <taxon>Eukaryota</taxon>
        <taxon>Viridiplantae</taxon>
        <taxon>Streptophyta</taxon>
        <taxon>Embryophyta</taxon>
        <taxon>Tracheophyta</taxon>
        <taxon>Spermatophyta</taxon>
        <taxon>Magnoliopsida</taxon>
        <taxon>eudicotyledons</taxon>
        <taxon>Gunneridae</taxon>
        <taxon>Pentapetalae</taxon>
        <taxon>rosids</taxon>
        <taxon>fabids</taxon>
        <taxon>Malpighiales</taxon>
        <taxon>Linaceae</taxon>
        <taxon>Linum</taxon>
    </lineage>
</organism>
<keyword evidence="1" id="KW-1133">Transmembrane helix</keyword>
<dbReference type="PROSITE" id="PS51352">
    <property type="entry name" value="THIOREDOXIN_2"/>
    <property type="match status" value="1"/>
</dbReference>
<reference evidence="4" key="1">
    <citation type="submission" date="2022-08" db="EMBL/GenBank/DDBJ databases">
        <authorList>
            <person name="Gutierrez-Valencia J."/>
        </authorList>
    </citation>
    <scope>NUCLEOTIDE SEQUENCE</scope>
</reference>
<dbReference type="EMBL" id="CAMGYJ010000002">
    <property type="protein sequence ID" value="CAI0384839.1"/>
    <property type="molecule type" value="Genomic_DNA"/>
</dbReference>
<dbReference type="Proteomes" id="UP001154282">
    <property type="component" value="Unassembled WGS sequence"/>
</dbReference>
<evidence type="ECO:0000256" key="2">
    <source>
        <dbReference type="SAM" id="SignalP"/>
    </source>
</evidence>
<feature type="signal peptide" evidence="2">
    <location>
        <begin position="1"/>
        <end position="24"/>
    </location>
</feature>
<dbReference type="PANTHER" id="PTHR47126">
    <property type="entry name" value="5'-ADENYLYLSULFATE REDUCTASE-LIKE 7"/>
    <property type="match status" value="1"/>
</dbReference>
<dbReference type="Pfam" id="PF00085">
    <property type="entry name" value="Thioredoxin"/>
    <property type="match status" value="1"/>
</dbReference>
<accession>A0AAV0HHY6</accession>
<evidence type="ECO:0000313" key="4">
    <source>
        <dbReference type="EMBL" id="CAI0384839.1"/>
    </source>
</evidence>
<dbReference type="InterPro" id="IPR044794">
    <property type="entry name" value="APRL5/7"/>
</dbReference>
<dbReference type="PANTHER" id="PTHR47126:SF3">
    <property type="entry name" value="5'-ADENYLYLSULFATE REDUCTASE-LIKE 5"/>
    <property type="match status" value="1"/>
</dbReference>
<keyword evidence="1" id="KW-0812">Transmembrane</keyword>
<keyword evidence="2" id="KW-0732">Signal</keyword>
<evidence type="ECO:0000256" key="1">
    <source>
        <dbReference type="SAM" id="Phobius"/>
    </source>
</evidence>
<sequence>MSPAVSVFLLLLSLRLASSPVASASTTCPVESVMLIYNLQSQCHPSISSNPPLQVDGNFLERALKSEWTNAYSSVLFYASWCPFSRSMLPKFEILAAMFPEIQHLAVEESSVLPSIFSRFGIHSLPAMLMVNRTTKVRYGGPKDLQSLVQFYVKATGLEPVQYLTEGQATHSPNDENSIILKPWDGSPMENILKREPYLAFSILFLFIRLALFLSPKLLSRLKTFCTSKIPHLNLGIFGETSSQLFGHILHLVDVRRVWTKLRLCKTRNFHEGAKNCRVWASSLASVSLGESSSSARS</sequence>
<keyword evidence="1" id="KW-0472">Membrane</keyword>
<protein>
    <recommendedName>
        <fullName evidence="3">Thioredoxin domain-containing protein</fullName>
    </recommendedName>
</protein>
<dbReference type="AlphaFoldDB" id="A0AAV0HHY6"/>
<keyword evidence="5" id="KW-1185">Reference proteome</keyword>
<comment type="caution">
    <text evidence="4">The sequence shown here is derived from an EMBL/GenBank/DDBJ whole genome shotgun (WGS) entry which is preliminary data.</text>
</comment>